<accession>A0A951QIP3</accession>
<dbReference type="EMBL" id="JAHHHD010000077">
    <property type="protein sequence ID" value="MBW4662461.1"/>
    <property type="molecule type" value="Genomic_DNA"/>
</dbReference>
<protein>
    <submittedName>
        <fullName evidence="2">Uncharacterized protein</fullName>
    </submittedName>
</protein>
<sequence>MARQKATPKTSSGGGSSASPGNSSSGSGLSGQIAAVAEQIEREKLTQKENKLTAEQQKTPILQQIEQTSVEILDVNLQTKRTSLEIAQTRGEKEGIGLTGAQQDRDLAQELTAIKREFNDEKISRERRRLYEFDGVSGFSNY</sequence>
<gene>
    <name evidence="2" type="ORF">KME15_27760</name>
</gene>
<reference evidence="2" key="1">
    <citation type="submission" date="2021-05" db="EMBL/GenBank/DDBJ databases">
        <authorList>
            <person name="Pietrasiak N."/>
            <person name="Ward R."/>
            <person name="Stajich J.E."/>
            <person name="Kurbessoian T."/>
        </authorList>
    </citation>
    <scope>NUCLEOTIDE SEQUENCE</scope>
    <source>
        <strain evidence="2">UHER 2000/2452</strain>
    </source>
</reference>
<reference evidence="2" key="2">
    <citation type="journal article" date="2022" name="Microbiol. Resour. Announc.">
        <title>Metagenome Sequencing to Explore Phylogenomics of Terrestrial Cyanobacteria.</title>
        <authorList>
            <person name="Ward R.D."/>
            <person name="Stajich J.E."/>
            <person name="Johansen J.R."/>
            <person name="Huntemann M."/>
            <person name="Clum A."/>
            <person name="Foster B."/>
            <person name="Foster B."/>
            <person name="Roux S."/>
            <person name="Palaniappan K."/>
            <person name="Varghese N."/>
            <person name="Mukherjee S."/>
            <person name="Reddy T.B.K."/>
            <person name="Daum C."/>
            <person name="Copeland A."/>
            <person name="Chen I.A."/>
            <person name="Ivanova N.N."/>
            <person name="Kyrpides N.C."/>
            <person name="Shapiro N."/>
            <person name="Eloe-Fadrosh E.A."/>
            <person name="Pietrasiak N."/>
        </authorList>
    </citation>
    <scope>NUCLEOTIDE SEQUENCE</scope>
    <source>
        <strain evidence="2">UHER 2000/2452</strain>
    </source>
</reference>
<organism evidence="2 3">
    <name type="scientific">Drouetiella hepatica Uher 2000/2452</name>
    <dbReference type="NCBI Taxonomy" id="904376"/>
    <lineage>
        <taxon>Bacteria</taxon>
        <taxon>Bacillati</taxon>
        <taxon>Cyanobacteriota</taxon>
        <taxon>Cyanophyceae</taxon>
        <taxon>Oculatellales</taxon>
        <taxon>Oculatellaceae</taxon>
        <taxon>Drouetiella</taxon>
    </lineage>
</organism>
<name>A0A951QIP3_9CYAN</name>
<proteinExistence type="predicted"/>
<comment type="caution">
    <text evidence="2">The sequence shown here is derived from an EMBL/GenBank/DDBJ whole genome shotgun (WGS) entry which is preliminary data.</text>
</comment>
<evidence type="ECO:0000313" key="2">
    <source>
        <dbReference type="EMBL" id="MBW4662461.1"/>
    </source>
</evidence>
<dbReference type="Proteomes" id="UP000757435">
    <property type="component" value="Unassembled WGS sequence"/>
</dbReference>
<dbReference type="AlphaFoldDB" id="A0A951QIP3"/>
<feature type="region of interest" description="Disordered" evidence="1">
    <location>
        <begin position="1"/>
        <end position="42"/>
    </location>
</feature>
<evidence type="ECO:0000313" key="3">
    <source>
        <dbReference type="Proteomes" id="UP000757435"/>
    </source>
</evidence>
<evidence type="ECO:0000256" key="1">
    <source>
        <dbReference type="SAM" id="MobiDB-lite"/>
    </source>
</evidence>
<feature type="compositionally biased region" description="Low complexity" evidence="1">
    <location>
        <begin position="17"/>
        <end position="31"/>
    </location>
</feature>